<dbReference type="Proteomes" id="UP000077202">
    <property type="component" value="Unassembled WGS sequence"/>
</dbReference>
<evidence type="ECO:0000259" key="3">
    <source>
        <dbReference type="Pfam" id="PF12142"/>
    </source>
</evidence>
<keyword evidence="2" id="KW-0186">Copper</keyword>
<dbReference type="InterPro" id="IPR050316">
    <property type="entry name" value="Tyrosinase/Hemocyanin"/>
</dbReference>
<organism evidence="4 5">
    <name type="scientific">Marchantia polymorpha subsp. ruderalis</name>
    <dbReference type="NCBI Taxonomy" id="1480154"/>
    <lineage>
        <taxon>Eukaryota</taxon>
        <taxon>Viridiplantae</taxon>
        <taxon>Streptophyta</taxon>
        <taxon>Embryophyta</taxon>
        <taxon>Marchantiophyta</taxon>
        <taxon>Marchantiopsida</taxon>
        <taxon>Marchantiidae</taxon>
        <taxon>Marchantiales</taxon>
        <taxon>Marchantiaceae</taxon>
        <taxon>Marchantia</taxon>
    </lineage>
</organism>
<comment type="similarity">
    <text evidence="1">Belongs to the tyrosinase family.</text>
</comment>
<dbReference type="Pfam" id="PF12142">
    <property type="entry name" value="PPO1_DWL"/>
    <property type="match status" value="1"/>
</dbReference>
<feature type="domain" description="Polyphenol oxidase central" evidence="3">
    <location>
        <begin position="2"/>
        <end position="34"/>
    </location>
</feature>
<comment type="caution">
    <text evidence="4">The sequence shown here is derived from an EMBL/GenBank/DDBJ whole genome shotgun (WGS) entry which is preliminary data.</text>
</comment>
<dbReference type="InterPro" id="IPR022739">
    <property type="entry name" value="Polyphenol_oxidase_cen"/>
</dbReference>
<gene>
    <name evidence="4" type="ORF">AXG93_1976s1090</name>
</gene>
<evidence type="ECO:0000256" key="1">
    <source>
        <dbReference type="ARBA" id="ARBA00009928"/>
    </source>
</evidence>
<dbReference type="EMBL" id="LVLJ01003973">
    <property type="protein sequence ID" value="OAE18905.1"/>
    <property type="molecule type" value="Genomic_DNA"/>
</dbReference>
<keyword evidence="5" id="KW-1185">Reference proteome</keyword>
<name>A0A176VG67_MARPO</name>
<evidence type="ECO:0000313" key="5">
    <source>
        <dbReference type="Proteomes" id="UP000077202"/>
    </source>
</evidence>
<sequence length="173" mass="19806">MVIVTIRDSLDSSKLGYKYADVSESDNLWINYEPLPPHKPSEPWNPSHWPAVVPSGNNTIGKVPSSFKLERRAPTKKDLKGKGLKHLNQLQEEIVLEKVRIPHSAYARFDVFINFPEAKRETHLYMSDVGQALRRLGIADWNTDVVVTIVSKGVRRTNPTIDFYFSDIKQDFQ</sequence>
<proteinExistence type="inferred from homology"/>
<accession>A0A176VG67</accession>
<dbReference type="PANTHER" id="PTHR11474">
    <property type="entry name" value="TYROSINASE FAMILY MEMBER"/>
    <property type="match status" value="1"/>
</dbReference>
<dbReference type="GO" id="GO:0004097">
    <property type="term" value="F:catechol oxidase activity"/>
    <property type="evidence" value="ECO:0007669"/>
    <property type="project" value="InterPro"/>
</dbReference>
<dbReference type="AlphaFoldDB" id="A0A176VG67"/>
<protein>
    <recommendedName>
        <fullName evidence="3">Polyphenol oxidase central domain-containing protein</fullName>
    </recommendedName>
</protein>
<evidence type="ECO:0000256" key="2">
    <source>
        <dbReference type="ARBA" id="ARBA00023008"/>
    </source>
</evidence>
<evidence type="ECO:0000313" key="4">
    <source>
        <dbReference type="EMBL" id="OAE18905.1"/>
    </source>
</evidence>
<reference evidence="4" key="1">
    <citation type="submission" date="2016-03" db="EMBL/GenBank/DDBJ databases">
        <title>Mechanisms controlling the formation of the plant cell surface in tip-growing cells are functionally conserved among land plants.</title>
        <authorList>
            <person name="Honkanen S."/>
            <person name="Jones V.A."/>
            <person name="Morieri G."/>
            <person name="Champion C."/>
            <person name="Hetherington A.J."/>
            <person name="Kelly S."/>
            <person name="Saint-Marcoux D."/>
            <person name="Proust H."/>
            <person name="Prescott H."/>
            <person name="Dolan L."/>
        </authorList>
    </citation>
    <scope>NUCLEOTIDE SEQUENCE [LARGE SCALE GENOMIC DNA]</scope>
    <source>
        <tissue evidence="4">Whole gametophyte</tissue>
    </source>
</reference>
<dbReference type="PANTHER" id="PTHR11474:SF76">
    <property type="entry name" value="SHKT DOMAIN-CONTAINING PROTEIN"/>
    <property type="match status" value="1"/>
</dbReference>